<evidence type="ECO:0000313" key="2">
    <source>
        <dbReference type="EMBL" id="OEG73405.1"/>
    </source>
</evidence>
<dbReference type="STRING" id="23.BEL05_14165"/>
<evidence type="ECO:0000256" key="1">
    <source>
        <dbReference type="SAM" id="Phobius"/>
    </source>
</evidence>
<keyword evidence="1" id="KW-1133">Transmembrane helix</keyword>
<feature type="transmembrane region" description="Helical" evidence="1">
    <location>
        <begin position="29"/>
        <end position="51"/>
    </location>
</feature>
<dbReference type="OrthoDB" id="9805862at2"/>
<gene>
    <name evidence="2" type="ORF">BEL05_14165</name>
</gene>
<dbReference type="AlphaFoldDB" id="A0A1E5IS99"/>
<comment type="caution">
    <text evidence="2">The sequence shown here is derived from an EMBL/GenBank/DDBJ whole genome shotgun (WGS) entry which is preliminary data.</text>
</comment>
<feature type="transmembrane region" description="Helical" evidence="1">
    <location>
        <begin position="57"/>
        <end position="82"/>
    </location>
</feature>
<dbReference type="GO" id="GO:0140359">
    <property type="term" value="F:ABC-type transporter activity"/>
    <property type="evidence" value="ECO:0007669"/>
    <property type="project" value="InterPro"/>
</dbReference>
<keyword evidence="1" id="KW-0472">Membrane</keyword>
<organism evidence="2 3">
    <name type="scientific">Shewanella colwelliana</name>
    <name type="common">Alteromonas colwelliana</name>
    <dbReference type="NCBI Taxonomy" id="23"/>
    <lineage>
        <taxon>Bacteria</taxon>
        <taxon>Pseudomonadati</taxon>
        <taxon>Pseudomonadota</taxon>
        <taxon>Gammaproteobacteria</taxon>
        <taxon>Alteromonadales</taxon>
        <taxon>Shewanellaceae</taxon>
        <taxon>Shewanella</taxon>
    </lineage>
</organism>
<dbReference type="RefSeq" id="WP_069671553.1">
    <property type="nucleotide sequence ID" value="NZ_BPFF01000016.1"/>
</dbReference>
<feature type="transmembrane region" description="Helical" evidence="1">
    <location>
        <begin position="256"/>
        <end position="273"/>
    </location>
</feature>
<name>A0A1E5IS99_SHECO</name>
<dbReference type="GO" id="GO:0005886">
    <property type="term" value="C:plasma membrane"/>
    <property type="evidence" value="ECO:0007669"/>
    <property type="project" value="UniProtKB-SubCell"/>
</dbReference>
<feature type="transmembrane region" description="Helical" evidence="1">
    <location>
        <begin position="151"/>
        <end position="173"/>
    </location>
</feature>
<feature type="transmembrane region" description="Helical" evidence="1">
    <location>
        <begin position="185"/>
        <end position="208"/>
    </location>
</feature>
<keyword evidence="1" id="KW-0812">Transmembrane</keyword>
<dbReference type="PANTHER" id="PTHR43471">
    <property type="entry name" value="ABC TRANSPORTER PERMEASE"/>
    <property type="match status" value="1"/>
</dbReference>
<sequence>MLPRELTVWRGPVMIIAAKEIKDSLRNRWVTVIFAIFMLLALSVTFAGSAVSGTLSFPALASVITSLSTVSVFIIPLAAILLSYDAFVGEEEAGTMLLLLSYPLTKRQIFMGKFVAHSAIMVTAITISFGLSAAILLGFGDGYLWGKTLSAFGQFILSSSLLAVTFILISYLVSVRSSEKAKAVGSLLSIWFSLVLIYDLILLALLVADLGSTAQVIVNAMMLLNPTDIYRAINLFSTGTQFGGVALLTKSSLSSGLLYMLLSIWVVLLAWLSQRAFARKAI</sequence>
<dbReference type="Pfam" id="PF12679">
    <property type="entry name" value="ABC2_membrane_2"/>
    <property type="match status" value="1"/>
</dbReference>
<dbReference type="Proteomes" id="UP000095230">
    <property type="component" value="Unassembled WGS sequence"/>
</dbReference>
<evidence type="ECO:0000313" key="3">
    <source>
        <dbReference type="Proteomes" id="UP000095230"/>
    </source>
</evidence>
<dbReference type="PANTHER" id="PTHR43471:SF1">
    <property type="entry name" value="ABC TRANSPORTER PERMEASE PROTEIN NOSY-RELATED"/>
    <property type="match status" value="1"/>
</dbReference>
<proteinExistence type="predicted"/>
<accession>A0A1E5IS99</accession>
<feature type="transmembrane region" description="Helical" evidence="1">
    <location>
        <begin position="114"/>
        <end position="139"/>
    </location>
</feature>
<dbReference type="EMBL" id="MCBT01000043">
    <property type="protein sequence ID" value="OEG73405.1"/>
    <property type="molecule type" value="Genomic_DNA"/>
</dbReference>
<protein>
    <submittedName>
        <fullName evidence="2">Copper ABC transporter permease</fullName>
    </submittedName>
</protein>
<reference evidence="2 3" key="1">
    <citation type="submission" date="2016-07" db="EMBL/GenBank/DDBJ databases">
        <title>Whole-genome of two Shewanella species isolated from a digestive organ of sea cucumber Apostichopus japonicus Selenka 1867.</title>
        <authorList>
            <person name="Hong H.-H."/>
            <person name="Choi H."/>
            <person name="Cheon S."/>
            <person name="Oh J.-S."/>
            <person name="Lee H.-G."/>
            <person name="Park C."/>
        </authorList>
    </citation>
    <scope>NUCLEOTIDE SEQUENCE [LARGE SCALE GENOMIC DNA]</scope>
    <source>
        <strain evidence="2 3">CSB03KR</strain>
    </source>
</reference>